<dbReference type="GO" id="GO:0016491">
    <property type="term" value="F:oxidoreductase activity"/>
    <property type="evidence" value="ECO:0007669"/>
    <property type="project" value="UniProtKB-KW"/>
</dbReference>
<evidence type="ECO:0000259" key="8">
    <source>
        <dbReference type="Pfam" id="PF25275"/>
    </source>
</evidence>
<feature type="region of interest" description="Disordered" evidence="6">
    <location>
        <begin position="593"/>
        <end position="632"/>
    </location>
</feature>
<dbReference type="Gene3D" id="3.50.50.60">
    <property type="entry name" value="FAD/NAD(P)-binding domain"/>
    <property type="match status" value="1"/>
</dbReference>
<dbReference type="AlphaFoldDB" id="A0A7M2WYB9"/>
<dbReference type="PANTHER" id="PTHR43498">
    <property type="entry name" value="FERREDOXIN:COB-COM HETERODISULFIDE REDUCTASE SUBUNIT A"/>
    <property type="match status" value="1"/>
</dbReference>
<dbReference type="SUPFAM" id="SSF51905">
    <property type="entry name" value="FAD/NAD(P)-binding domain"/>
    <property type="match status" value="1"/>
</dbReference>
<proteinExistence type="predicted"/>
<dbReference type="InterPro" id="IPR033803">
    <property type="entry name" value="CBD-like_Golvesin-Xly"/>
</dbReference>
<dbReference type="Pfam" id="PF12831">
    <property type="entry name" value="FAD_oxidored"/>
    <property type="match status" value="2"/>
</dbReference>
<dbReference type="RefSeq" id="WP_206293484.1">
    <property type="nucleotide sequence ID" value="NZ_CP063458.1"/>
</dbReference>
<name>A0A7M2WYB9_9BACT</name>
<dbReference type="Proteomes" id="UP000593765">
    <property type="component" value="Chromosome"/>
</dbReference>
<evidence type="ECO:0000256" key="2">
    <source>
        <dbReference type="ARBA" id="ARBA00022723"/>
    </source>
</evidence>
<sequence length="769" mass="83673">MHARLLIAAFAAFAFCFVAKPAAAQTVLVEAESFQDHGGWSLDTQFIHIMGSPYLLAHGLGQPVKDATTTVVFPETGKYNVFVRTKDWVARWKAQGAPGKFQLLVGGKALDKTFGVEGADWHWQAGGAVDITKAETTVALKDLTGFAGRCDAIVFSKDAKLTPPNDGTLAAWRKKTRGLPENPKDVGPFDLVVVGGGYGGLGTAISAARMGCKVAFIQNRPVLGGNGSSEIRVWSMGGTTLGKYPKLGEIVEEFADRAKASPGTEEEFGDDRKDLIVRAEKNISLFLNTHANGVEMDGKSIKAVKAFNTMTGEELRFTGKLFADTTGHGDIAALAGAEFDMLEHGHMGMSNMWRWSEGDKPTAFPETPWALPLEMKDFPYPNRGKAEWFWESGFYRHPLTDLEYIRDWNFRAAYGAFNAMKNGGGKDKHPNAKLEWMAYIGGNRESRLIKGDVILSREDIVSKKDFPDGFVPTTWDIDLHEPKEQYAAKFPEDPFISKAIFGKGVDRQNGYPVPYRCFYSKDIPNLFMAGRHISVNHEALGTIRVMRTIGMMGEIVGKAASICIKNNCLPRDVYAQYLDELKELANMPGVARREKVGDPVNPTAALPYDQNTTGGRAKPHRRSEATGEGIDPKKLPGLVIDDSAAKVTGEWSSGAGLPGFVGTAYRYTSGGKGKSAQFNFKVAADGKYEVRFLHSAHENRADKVTIKIVSADGEKSVVTNQKVKGTLDNGFITLGTYQFNAATEGSVIVLTDGATGNVSIDAVQVLPAK</sequence>
<evidence type="ECO:0000256" key="1">
    <source>
        <dbReference type="ARBA" id="ARBA00022485"/>
    </source>
</evidence>
<evidence type="ECO:0000256" key="6">
    <source>
        <dbReference type="SAM" id="MobiDB-lite"/>
    </source>
</evidence>
<protein>
    <submittedName>
        <fullName evidence="9">FAD-dependent oxidoreductase</fullName>
    </submittedName>
</protein>
<dbReference type="InterPro" id="IPR036188">
    <property type="entry name" value="FAD/NAD-bd_sf"/>
</dbReference>
<keyword evidence="5" id="KW-0411">Iron-sulfur</keyword>
<feature type="signal peptide" evidence="7">
    <location>
        <begin position="1"/>
        <end position="24"/>
    </location>
</feature>
<dbReference type="GO" id="GO:0046872">
    <property type="term" value="F:metal ion binding"/>
    <property type="evidence" value="ECO:0007669"/>
    <property type="project" value="UniProtKB-KW"/>
</dbReference>
<keyword evidence="4" id="KW-0408">Iron</keyword>
<dbReference type="Pfam" id="PF25275">
    <property type="entry name" value="Golvesin_C"/>
    <property type="match status" value="1"/>
</dbReference>
<dbReference type="KEGG" id="hbs:IPV69_03275"/>
<dbReference type="GO" id="GO:0051539">
    <property type="term" value="F:4 iron, 4 sulfur cluster binding"/>
    <property type="evidence" value="ECO:0007669"/>
    <property type="project" value="UniProtKB-KW"/>
</dbReference>
<evidence type="ECO:0000256" key="4">
    <source>
        <dbReference type="ARBA" id="ARBA00023004"/>
    </source>
</evidence>
<organism evidence="9 10">
    <name type="scientific">Humisphaera borealis</name>
    <dbReference type="NCBI Taxonomy" id="2807512"/>
    <lineage>
        <taxon>Bacteria</taxon>
        <taxon>Pseudomonadati</taxon>
        <taxon>Planctomycetota</taxon>
        <taxon>Phycisphaerae</taxon>
        <taxon>Tepidisphaerales</taxon>
        <taxon>Tepidisphaeraceae</taxon>
        <taxon>Humisphaera</taxon>
    </lineage>
</organism>
<keyword evidence="2" id="KW-0479">Metal-binding</keyword>
<evidence type="ECO:0000256" key="5">
    <source>
        <dbReference type="ARBA" id="ARBA00023014"/>
    </source>
</evidence>
<keyword evidence="7" id="KW-0732">Signal</keyword>
<dbReference type="Gene3D" id="2.60.120.260">
    <property type="entry name" value="Galactose-binding domain-like"/>
    <property type="match status" value="1"/>
</dbReference>
<evidence type="ECO:0000313" key="10">
    <source>
        <dbReference type="Proteomes" id="UP000593765"/>
    </source>
</evidence>
<evidence type="ECO:0000256" key="7">
    <source>
        <dbReference type="SAM" id="SignalP"/>
    </source>
</evidence>
<evidence type="ECO:0000256" key="3">
    <source>
        <dbReference type="ARBA" id="ARBA00023002"/>
    </source>
</evidence>
<reference evidence="9 10" key="1">
    <citation type="submission" date="2020-10" db="EMBL/GenBank/DDBJ databases">
        <title>Wide distribution of Phycisphaera-like planctomycetes from WD2101 soil group in peatlands and genome analysis of the first cultivated representative.</title>
        <authorList>
            <person name="Dedysh S.N."/>
            <person name="Beletsky A.V."/>
            <person name="Ivanova A."/>
            <person name="Kulichevskaya I.S."/>
            <person name="Suzina N.E."/>
            <person name="Philippov D.A."/>
            <person name="Rakitin A.L."/>
            <person name="Mardanov A.V."/>
            <person name="Ravin N.V."/>
        </authorList>
    </citation>
    <scope>NUCLEOTIDE SEQUENCE [LARGE SCALE GENOMIC DNA]</scope>
    <source>
        <strain evidence="9 10">M1803</strain>
    </source>
</reference>
<gene>
    <name evidence="9" type="ORF">IPV69_03275</name>
</gene>
<keyword evidence="3" id="KW-0560">Oxidoreductase</keyword>
<dbReference type="EMBL" id="CP063458">
    <property type="protein sequence ID" value="QOV90403.1"/>
    <property type="molecule type" value="Genomic_DNA"/>
</dbReference>
<dbReference type="InterPro" id="IPR039650">
    <property type="entry name" value="HdrA-like"/>
</dbReference>
<keyword evidence="10" id="KW-1185">Reference proteome</keyword>
<feature type="compositionally biased region" description="Basic and acidic residues" evidence="6">
    <location>
        <begin position="622"/>
        <end position="632"/>
    </location>
</feature>
<feature type="domain" description="Golvesin/Xly CBD-like" evidence="8">
    <location>
        <begin position="641"/>
        <end position="765"/>
    </location>
</feature>
<accession>A0A7M2WYB9</accession>
<feature type="chain" id="PRO_5034957033" evidence="7">
    <location>
        <begin position="25"/>
        <end position="769"/>
    </location>
</feature>
<evidence type="ECO:0000313" key="9">
    <source>
        <dbReference type="EMBL" id="QOV90403.1"/>
    </source>
</evidence>
<keyword evidence="1" id="KW-0004">4Fe-4S</keyword>
<dbReference type="PANTHER" id="PTHR43498:SF1">
    <property type="entry name" value="COB--COM HETERODISULFIDE REDUCTASE IRON-SULFUR SUBUNIT A"/>
    <property type="match status" value="1"/>
</dbReference>